<dbReference type="SMART" id="SM00327">
    <property type="entry name" value="VWA"/>
    <property type="match status" value="1"/>
</dbReference>
<keyword evidence="3" id="KW-1185">Reference proteome</keyword>
<sequence length="780" mass="86709">MAEDFVNAVDDGLKLSKRIYFGKDRSVAPPKPMAAMEKSSHSYLPSSPMVYAVISDPAMVDNPDIPSYQPHVHGRCDPPALIPLQMNGIGLEVDCCLDTAFVTVTGSWRVHCVMGSRHCDCRVAIPMGEQGSLLGVEVDTPRKSYCIQQIAMDDKKDTEKAAKFEIGGFLKSHIFTFTIPQVDGGSNISIKVSWSQKLLYSIDQLSLSIPFSFPEYVTPAGKKISKKEKIQLNVNAGPGTEVLCKTTSHPLKVSSSHIFGGVLLQSPSVLDSDQREMFCLYLFPGNRQNQKVFRKEVVFVVDISGSMRGKPLEDMKNALSAALSKLDPNDSFNIIAFNGETYRFSSNMELVTQEAIEKAMEWINVNFVVGDGTNILLPLNQAIEMLGDTRDSIPVIFLITDGSVEDERHICDVMKSHLTNRGSICPRIYTFGIGTFCNHYFLRMLAIIGRGHHDAAYDADPIEARMKAFFGRALSTTLANIAFDTMENVDELEVYPSRIPDLLSESPLIVSGRYKGDFPETLKARGILADTSNFVVDLKVQKAKDIPVDKVLAKQEIDLLTAQAWFSENKELEEEIARMSVKYGIVSEYTCMILLETERGKNDTESTGALEAAPSRVELQKMVDSKGQKIKMLRSLGIGFGNLTATTENTSPGSEEDKLPEAAEMFVKAASNCCGRIFGRCCCMCCIQTCSRMNDQCAIALTQLCGALVCLGCFSCCERVIVFSFVFSLGYLSRVFSFNRFHLNRSNMPLIHVIVQIWQHKWKILINTYYCEATTFVYMF</sequence>
<dbReference type="Gene3D" id="3.40.50.410">
    <property type="entry name" value="von Willebrand factor, type A domain"/>
    <property type="match status" value="1"/>
</dbReference>
<dbReference type="PROSITE" id="PS50234">
    <property type="entry name" value="VWFA"/>
    <property type="match status" value="1"/>
</dbReference>
<dbReference type="InterPro" id="IPR002035">
    <property type="entry name" value="VWF_A"/>
</dbReference>
<feature type="domain" description="VWFA" evidence="1">
    <location>
        <begin position="296"/>
        <end position="473"/>
    </location>
</feature>
<dbReference type="InterPro" id="IPR036465">
    <property type="entry name" value="vWFA_dom_sf"/>
</dbReference>
<evidence type="ECO:0000259" key="1">
    <source>
        <dbReference type="PROSITE" id="PS50234"/>
    </source>
</evidence>
<dbReference type="Pfam" id="PF13768">
    <property type="entry name" value="VWA_3"/>
    <property type="match status" value="1"/>
</dbReference>
<dbReference type="PANTHER" id="PTHR46503:SF1">
    <property type="entry name" value="INTER-ALPHA-TRYPSIN INHIBITOR HEAVY CHAIN-LIKE PROTEIN"/>
    <property type="match status" value="1"/>
</dbReference>
<dbReference type="CDD" id="cd01461">
    <property type="entry name" value="vWA_interalpha_trypsin_inhibitor"/>
    <property type="match status" value="1"/>
</dbReference>
<accession>A0A7J7HUY8</accession>
<proteinExistence type="predicted"/>
<dbReference type="AlphaFoldDB" id="A0A7J7HUY8"/>
<name>A0A7J7HUY8_CAMSI</name>
<reference evidence="3" key="1">
    <citation type="journal article" date="2020" name="Nat. Commun.">
        <title>Genome assembly of wild tea tree DASZ reveals pedigree and selection history of tea varieties.</title>
        <authorList>
            <person name="Zhang W."/>
            <person name="Zhang Y."/>
            <person name="Qiu H."/>
            <person name="Guo Y."/>
            <person name="Wan H."/>
            <person name="Zhang X."/>
            <person name="Scossa F."/>
            <person name="Alseekh S."/>
            <person name="Zhang Q."/>
            <person name="Wang P."/>
            <person name="Xu L."/>
            <person name="Schmidt M.H."/>
            <person name="Jia X."/>
            <person name="Li D."/>
            <person name="Zhu A."/>
            <person name="Guo F."/>
            <person name="Chen W."/>
            <person name="Ni D."/>
            <person name="Usadel B."/>
            <person name="Fernie A.R."/>
            <person name="Wen W."/>
        </authorList>
    </citation>
    <scope>NUCLEOTIDE SEQUENCE [LARGE SCALE GENOMIC DNA]</scope>
    <source>
        <strain evidence="3">cv. G240</strain>
    </source>
</reference>
<dbReference type="PANTHER" id="PTHR46503">
    <property type="entry name" value="INTER-ALPHA-TRYPSIN INHIBITOR HEAVY CHAIN-LIKE PROTEIN"/>
    <property type="match status" value="1"/>
</dbReference>
<evidence type="ECO:0000313" key="3">
    <source>
        <dbReference type="Proteomes" id="UP000593564"/>
    </source>
</evidence>
<dbReference type="EMBL" id="JACBKZ010000002">
    <property type="protein sequence ID" value="KAF5956459.1"/>
    <property type="molecule type" value="Genomic_DNA"/>
</dbReference>
<protein>
    <recommendedName>
        <fullName evidence="1">VWFA domain-containing protein</fullName>
    </recommendedName>
</protein>
<reference evidence="2 3" key="2">
    <citation type="submission" date="2020-07" db="EMBL/GenBank/DDBJ databases">
        <title>Genome assembly of wild tea tree DASZ reveals pedigree and selection history of tea varieties.</title>
        <authorList>
            <person name="Zhang W."/>
        </authorList>
    </citation>
    <scope>NUCLEOTIDE SEQUENCE [LARGE SCALE GENOMIC DNA]</scope>
    <source>
        <strain evidence="3">cv. G240</strain>
        <tissue evidence="2">Leaf</tissue>
    </source>
</reference>
<dbReference type="Proteomes" id="UP000593564">
    <property type="component" value="Unassembled WGS sequence"/>
</dbReference>
<organism evidence="2 3">
    <name type="scientific">Camellia sinensis</name>
    <name type="common">Tea plant</name>
    <name type="synonym">Thea sinensis</name>
    <dbReference type="NCBI Taxonomy" id="4442"/>
    <lineage>
        <taxon>Eukaryota</taxon>
        <taxon>Viridiplantae</taxon>
        <taxon>Streptophyta</taxon>
        <taxon>Embryophyta</taxon>
        <taxon>Tracheophyta</taxon>
        <taxon>Spermatophyta</taxon>
        <taxon>Magnoliopsida</taxon>
        <taxon>eudicotyledons</taxon>
        <taxon>Gunneridae</taxon>
        <taxon>Pentapetalae</taxon>
        <taxon>asterids</taxon>
        <taxon>Ericales</taxon>
        <taxon>Theaceae</taxon>
        <taxon>Camellia</taxon>
    </lineage>
</organism>
<dbReference type="SUPFAM" id="SSF53300">
    <property type="entry name" value="vWA-like"/>
    <property type="match status" value="1"/>
</dbReference>
<comment type="caution">
    <text evidence="2">The sequence shown here is derived from an EMBL/GenBank/DDBJ whole genome shotgun (WGS) entry which is preliminary data.</text>
</comment>
<evidence type="ECO:0000313" key="2">
    <source>
        <dbReference type="EMBL" id="KAF5956459.1"/>
    </source>
</evidence>
<gene>
    <name evidence="2" type="ORF">HYC85_003684</name>
</gene>